<organism evidence="3 4">
    <name type="scientific">Adhaeribacter aerolatus</name>
    <dbReference type="NCBI Taxonomy" id="670289"/>
    <lineage>
        <taxon>Bacteria</taxon>
        <taxon>Pseudomonadati</taxon>
        <taxon>Bacteroidota</taxon>
        <taxon>Cytophagia</taxon>
        <taxon>Cytophagales</taxon>
        <taxon>Hymenobacteraceae</taxon>
        <taxon>Adhaeribacter</taxon>
    </lineage>
</organism>
<keyword evidence="1" id="KW-0732">Signal</keyword>
<keyword evidence="4" id="KW-1185">Reference proteome</keyword>
<dbReference type="EMBL" id="BJYS01000001">
    <property type="protein sequence ID" value="GEO02520.1"/>
    <property type="molecule type" value="Genomic_DNA"/>
</dbReference>
<evidence type="ECO:0000313" key="4">
    <source>
        <dbReference type="Proteomes" id="UP000321532"/>
    </source>
</evidence>
<evidence type="ECO:0000313" key="3">
    <source>
        <dbReference type="EMBL" id="GEO02520.1"/>
    </source>
</evidence>
<dbReference type="Gene3D" id="3.30.160.670">
    <property type="match status" value="1"/>
</dbReference>
<dbReference type="RefSeq" id="WP_146894560.1">
    <property type="nucleotide sequence ID" value="NZ_BJYS01000001.1"/>
</dbReference>
<comment type="caution">
    <text evidence="3">The sequence shown here is derived from an EMBL/GenBank/DDBJ whole genome shotgun (WGS) entry which is preliminary data.</text>
</comment>
<dbReference type="OrthoDB" id="118896at2"/>
<dbReference type="AlphaFoldDB" id="A0A512AS51"/>
<dbReference type="Pfam" id="PF13590">
    <property type="entry name" value="DUF4136"/>
    <property type="match status" value="1"/>
</dbReference>
<sequence length="178" mass="19835">MKNIKIILLCFLFLVACTPAVRIAKSEAAPGFALANYKTFNFYEITSDSETSDPAYNNRINILKTAIQQALTAKGLTHSPTNPDLLVNIGIVTTEKVQTRETTFREAPRYVGQRRYSWKSQEVEVGRYREGTVTVDLVDAANNAMVWEGVAEAVIPRQEAQLQKTVQKGVNKLLGDLK</sequence>
<dbReference type="Proteomes" id="UP000321532">
    <property type="component" value="Unassembled WGS sequence"/>
</dbReference>
<proteinExistence type="predicted"/>
<reference evidence="3 4" key="1">
    <citation type="submission" date="2019-07" db="EMBL/GenBank/DDBJ databases">
        <title>Whole genome shotgun sequence of Adhaeribacter aerolatus NBRC 106133.</title>
        <authorList>
            <person name="Hosoyama A."/>
            <person name="Uohara A."/>
            <person name="Ohji S."/>
            <person name="Ichikawa N."/>
        </authorList>
    </citation>
    <scope>NUCLEOTIDE SEQUENCE [LARGE SCALE GENOMIC DNA]</scope>
    <source>
        <strain evidence="3 4">NBRC 106133</strain>
    </source>
</reference>
<feature type="signal peptide" evidence="1">
    <location>
        <begin position="1"/>
        <end position="24"/>
    </location>
</feature>
<gene>
    <name evidence="3" type="ORF">AAE02nite_01840</name>
</gene>
<evidence type="ECO:0000256" key="1">
    <source>
        <dbReference type="SAM" id="SignalP"/>
    </source>
</evidence>
<dbReference type="InterPro" id="IPR025411">
    <property type="entry name" value="DUF4136"/>
</dbReference>
<evidence type="ECO:0000259" key="2">
    <source>
        <dbReference type="Pfam" id="PF13590"/>
    </source>
</evidence>
<name>A0A512AS51_9BACT</name>
<feature type="chain" id="PRO_5022045578" description="DUF4136 domain-containing protein" evidence="1">
    <location>
        <begin position="25"/>
        <end position="178"/>
    </location>
</feature>
<dbReference type="PROSITE" id="PS51257">
    <property type="entry name" value="PROKAR_LIPOPROTEIN"/>
    <property type="match status" value="1"/>
</dbReference>
<accession>A0A512AS51</accession>
<protein>
    <recommendedName>
        <fullName evidence="2">DUF4136 domain-containing protein</fullName>
    </recommendedName>
</protein>
<feature type="domain" description="DUF4136" evidence="2">
    <location>
        <begin position="30"/>
        <end position="175"/>
    </location>
</feature>